<dbReference type="InterPro" id="IPR039418">
    <property type="entry name" value="LexA-like"/>
</dbReference>
<evidence type="ECO:0000259" key="1">
    <source>
        <dbReference type="PROSITE" id="PS50943"/>
    </source>
</evidence>
<dbReference type="PANTHER" id="PTHR33516">
    <property type="entry name" value="LEXA REPRESSOR"/>
    <property type="match status" value="1"/>
</dbReference>
<feature type="domain" description="HTH cro/C1-type" evidence="1">
    <location>
        <begin position="10"/>
        <end position="64"/>
    </location>
</feature>
<dbReference type="InterPro" id="IPR015927">
    <property type="entry name" value="Peptidase_S24_S26A/B/C"/>
</dbReference>
<dbReference type="SUPFAM" id="SSF51306">
    <property type="entry name" value="LexA/Signal peptidase"/>
    <property type="match status" value="1"/>
</dbReference>
<dbReference type="PANTHER" id="PTHR33516:SF2">
    <property type="entry name" value="LEXA REPRESSOR-RELATED"/>
    <property type="match status" value="1"/>
</dbReference>
<name>A0ABZ0QKF4_9FIRM</name>
<dbReference type="CDD" id="cd00093">
    <property type="entry name" value="HTH_XRE"/>
    <property type="match status" value="2"/>
</dbReference>
<dbReference type="Pfam" id="PF00717">
    <property type="entry name" value="Peptidase_S24"/>
    <property type="match status" value="1"/>
</dbReference>
<gene>
    <name evidence="2" type="ORF">Q5761_06170</name>
</gene>
<dbReference type="SUPFAM" id="SSF47413">
    <property type="entry name" value="lambda repressor-like DNA-binding domains"/>
    <property type="match status" value="2"/>
</dbReference>
<dbReference type="Gene3D" id="2.10.109.10">
    <property type="entry name" value="Umud Fragment, subunit A"/>
    <property type="match status" value="1"/>
</dbReference>
<organism evidence="2 3">
    <name type="scientific">Thermaerobacter composti</name>
    <dbReference type="NCBI Taxonomy" id="554949"/>
    <lineage>
        <taxon>Bacteria</taxon>
        <taxon>Bacillati</taxon>
        <taxon>Bacillota</taxon>
        <taxon>Clostridia</taxon>
        <taxon>Eubacteriales</taxon>
        <taxon>Clostridiales Family XVII. Incertae Sedis</taxon>
        <taxon>Thermaerobacter</taxon>
    </lineage>
</organism>
<dbReference type="InterPro" id="IPR050077">
    <property type="entry name" value="LexA_repressor"/>
</dbReference>
<keyword evidence="3" id="KW-1185">Reference proteome</keyword>
<accession>A0ABZ0QKF4</accession>
<evidence type="ECO:0000313" key="3">
    <source>
        <dbReference type="Proteomes" id="UP001304683"/>
    </source>
</evidence>
<protein>
    <submittedName>
        <fullName evidence="2">XRE family transcriptional regulator</fullName>
    </submittedName>
</protein>
<dbReference type="Gene3D" id="1.10.260.40">
    <property type="entry name" value="lambda repressor-like DNA-binding domains"/>
    <property type="match status" value="2"/>
</dbReference>
<sequence>MDPRSIGEKIRRLREARGWSLRQLEARSGVSNSAISLIERGKRIPNSETLRRLAAALGVTIRELYEDDGGTWSPPALAGLSARLRRARARAGLSQQEVASKLNVTQQAVSSWESGTRRPDPDVLVQLAKLYRVPVSYLLGEPEPPASGGAAQRPRELPPGVEGVPVRLVPVPVVGRVHAGESMPPTEHIEGYEWMAEDDVRGGTYFFLVVRGDCMDGGPAPIREGYRVLVRVQPEVEDGQVAVVFLPGEDEAVLRRVRKAGEHVVLTADNPAYPPVVLRPEEVRIVGRVVQVTFEPAAARDV</sequence>
<reference evidence="2 3" key="1">
    <citation type="submission" date="2023-08" db="EMBL/GenBank/DDBJ databases">
        <title>Genome sequence of Thermaerobacter compostii strain Ins1, a spore-forming filamentous bacterium isolated from a deep geothermal reservoir.</title>
        <authorList>
            <person name="Bregnard D."/>
            <person name="Gonzalez D."/>
            <person name="Junier P."/>
        </authorList>
    </citation>
    <scope>NUCLEOTIDE SEQUENCE [LARGE SCALE GENOMIC DNA]</scope>
    <source>
        <strain evidence="2 3">Ins1</strain>
    </source>
</reference>
<dbReference type="PROSITE" id="PS50943">
    <property type="entry name" value="HTH_CROC1"/>
    <property type="match status" value="2"/>
</dbReference>
<dbReference type="Pfam" id="PF01381">
    <property type="entry name" value="HTH_3"/>
    <property type="match status" value="2"/>
</dbReference>
<dbReference type="CDD" id="cd06529">
    <property type="entry name" value="S24_LexA-like"/>
    <property type="match status" value="1"/>
</dbReference>
<dbReference type="InterPro" id="IPR010982">
    <property type="entry name" value="Lambda_DNA-bd_dom_sf"/>
</dbReference>
<proteinExistence type="predicted"/>
<evidence type="ECO:0000313" key="2">
    <source>
        <dbReference type="EMBL" id="WPD17983.1"/>
    </source>
</evidence>
<dbReference type="Proteomes" id="UP001304683">
    <property type="component" value="Chromosome"/>
</dbReference>
<dbReference type="InterPro" id="IPR036286">
    <property type="entry name" value="LexA/Signal_pep-like_sf"/>
</dbReference>
<dbReference type="RefSeq" id="WP_318749911.1">
    <property type="nucleotide sequence ID" value="NZ_CP132508.1"/>
</dbReference>
<dbReference type="SMART" id="SM00530">
    <property type="entry name" value="HTH_XRE"/>
    <property type="match status" value="2"/>
</dbReference>
<dbReference type="EMBL" id="CP132508">
    <property type="protein sequence ID" value="WPD17983.1"/>
    <property type="molecule type" value="Genomic_DNA"/>
</dbReference>
<dbReference type="InterPro" id="IPR001387">
    <property type="entry name" value="Cro/C1-type_HTH"/>
</dbReference>
<feature type="domain" description="HTH cro/C1-type" evidence="1">
    <location>
        <begin position="84"/>
        <end position="138"/>
    </location>
</feature>